<organism evidence="2 3">
    <name type="scientific">Mycolicibacterium chubuense</name>
    <name type="common">Mycobacterium chubuense</name>
    <dbReference type="NCBI Taxonomy" id="1800"/>
    <lineage>
        <taxon>Bacteria</taxon>
        <taxon>Bacillati</taxon>
        <taxon>Actinomycetota</taxon>
        <taxon>Actinomycetes</taxon>
        <taxon>Mycobacteriales</taxon>
        <taxon>Mycobacteriaceae</taxon>
        <taxon>Mycolicibacterium</taxon>
    </lineage>
</organism>
<dbReference type="PATRIC" id="fig|1800.3.peg.1988"/>
<reference evidence="2 3" key="1">
    <citation type="journal article" date="2015" name="Genome Biol. Evol.">
        <title>Characterization of Three Mycobacterium spp. with Potential Use in Bioremediation by Genome Sequencing and Comparative Genomics.</title>
        <authorList>
            <person name="Das S."/>
            <person name="Pettersson B.M."/>
            <person name="Behra P.R."/>
            <person name="Ramesh M."/>
            <person name="Dasgupta S."/>
            <person name="Bhattacharya A."/>
            <person name="Kirsebom L.A."/>
        </authorList>
    </citation>
    <scope>NUCLEOTIDE SEQUENCE [LARGE SCALE GENOMIC DNA]</scope>
    <source>
        <strain evidence="2 3">DSM 44219</strain>
    </source>
</reference>
<evidence type="ECO:0000256" key="1">
    <source>
        <dbReference type="SAM" id="SignalP"/>
    </source>
</evidence>
<keyword evidence="1" id="KW-0732">Signal</keyword>
<accession>A0A0J6WEJ0</accession>
<dbReference type="EMBL" id="JYNX01000032">
    <property type="protein sequence ID" value="KMO80934.1"/>
    <property type="molecule type" value="Genomic_DNA"/>
</dbReference>
<comment type="caution">
    <text evidence="2">The sequence shown here is derived from an EMBL/GenBank/DDBJ whole genome shotgun (WGS) entry which is preliminary data.</text>
</comment>
<gene>
    <name evidence="2" type="ORF">MCHUDSM44219_01984</name>
</gene>
<name>A0A0J6WEJ0_MYCCU</name>
<dbReference type="AlphaFoldDB" id="A0A0J6WEJ0"/>
<evidence type="ECO:0000313" key="3">
    <source>
        <dbReference type="Proteomes" id="UP000036176"/>
    </source>
</evidence>
<evidence type="ECO:0000313" key="2">
    <source>
        <dbReference type="EMBL" id="KMO80934.1"/>
    </source>
</evidence>
<feature type="signal peptide" evidence="1">
    <location>
        <begin position="1"/>
        <end position="24"/>
    </location>
</feature>
<keyword evidence="3" id="KW-1185">Reference proteome</keyword>
<protein>
    <submittedName>
        <fullName evidence="2">Uncharacterized protein</fullName>
    </submittedName>
</protein>
<dbReference type="Proteomes" id="UP000036176">
    <property type="component" value="Unassembled WGS sequence"/>
</dbReference>
<feature type="chain" id="PRO_5005283663" evidence="1">
    <location>
        <begin position="25"/>
        <end position="69"/>
    </location>
</feature>
<sequence length="69" mass="7293" precursor="true">MIKMLLTILAGAGLALGTAGGAAADDYMFLDEVREKVDAPISAEQAFKLGHVLEFKGSMQQLAVLTVVR</sequence>
<proteinExistence type="predicted"/>